<dbReference type="EMBL" id="JAUTXU010000278">
    <property type="protein sequence ID" value="KAK3690817.1"/>
    <property type="molecule type" value="Genomic_DNA"/>
</dbReference>
<evidence type="ECO:0000313" key="2">
    <source>
        <dbReference type="Proteomes" id="UP001281147"/>
    </source>
</evidence>
<keyword evidence="2" id="KW-1185">Reference proteome</keyword>
<gene>
    <name evidence="1" type="ORF">LTR37_018945</name>
</gene>
<reference evidence="1" key="1">
    <citation type="submission" date="2023-07" db="EMBL/GenBank/DDBJ databases">
        <title>Black Yeasts Isolated from many extreme environments.</title>
        <authorList>
            <person name="Coleine C."/>
            <person name="Stajich J.E."/>
            <person name="Selbmann L."/>
        </authorList>
    </citation>
    <scope>NUCLEOTIDE SEQUENCE</scope>
    <source>
        <strain evidence="1">CCFEE 5714</strain>
    </source>
</reference>
<sequence length="490" mass="53827">MRSRGFGFRAGRESAPGSVGRGMGGFGRGRGRGWQPSKQAEARPPSPPLGIALQEIKPQHLAQDGVASGLPKITGCNYVASFNWVDSSEPKIIVPGMPPVWDPFDEPTQLKEDSGDYFRDRNAARFPDHPIEPAVRALFAQTPDFSTQDIDVFACGSTLGNLLRFVRNEDRAFRFVVEAVGNTVFFIRRENAPDEKIPDVRGYGHTFPEKYTRWSDDVAGSVSHQRMIQYTFGAKKFIIRSESDGYLPDKVEGQKSPSGIALETSAKAGHLTVAKGGPSGIALEVPAEAGHLNMAKGGQTIPQGAIFDLKTRSVKRVGDDVLSEQIQRFWVNQTPNFILAFHDRGLFEDIRVQNVRPDIENWERENEKQLRQLSTLVNKIITCVRGSPDGRCEIRRSATPGSSLELRYVGGSAPSALPRDLSKRWAGNEDDRDTSSDEDADVGGAHVDSDGYVDSGDERYVAGLSDDDDDAKDYTACSAEDCGYCGRCKY</sequence>
<accession>A0ACC3MFI8</accession>
<organism evidence="1 2">
    <name type="scientific">Vermiconidia calcicola</name>
    <dbReference type="NCBI Taxonomy" id="1690605"/>
    <lineage>
        <taxon>Eukaryota</taxon>
        <taxon>Fungi</taxon>
        <taxon>Dikarya</taxon>
        <taxon>Ascomycota</taxon>
        <taxon>Pezizomycotina</taxon>
        <taxon>Dothideomycetes</taxon>
        <taxon>Dothideomycetidae</taxon>
        <taxon>Mycosphaerellales</taxon>
        <taxon>Extremaceae</taxon>
        <taxon>Vermiconidia</taxon>
    </lineage>
</organism>
<comment type="caution">
    <text evidence="1">The sequence shown here is derived from an EMBL/GenBank/DDBJ whole genome shotgun (WGS) entry which is preliminary data.</text>
</comment>
<protein>
    <submittedName>
        <fullName evidence="1">Uncharacterized protein</fullName>
    </submittedName>
</protein>
<name>A0ACC3MFI8_9PEZI</name>
<proteinExistence type="predicted"/>
<dbReference type="Proteomes" id="UP001281147">
    <property type="component" value="Unassembled WGS sequence"/>
</dbReference>
<evidence type="ECO:0000313" key="1">
    <source>
        <dbReference type="EMBL" id="KAK3690817.1"/>
    </source>
</evidence>